<dbReference type="Gene3D" id="3.20.20.370">
    <property type="entry name" value="Glycoside hydrolase/deacetylase"/>
    <property type="match status" value="1"/>
</dbReference>
<dbReference type="OrthoDB" id="9773478at2"/>
<dbReference type="NCBIfam" id="NF003814">
    <property type="entry name" value="PRK05406.1-3"/>
    <property type="match status" value="1"/>
</dbReference>
<dbReference type="NCBIfam" id="NF003816">
    <property type="entry name" value="PRK05406.1-5"/>
    <property type="match status" value="1"/>
</dbReference>
<evidence type="ECO:0000313" key="2">
    <source>
        <dbReference type="Proteomes" id="UP000053718"/>
    </source>
</evidence>
<dbReference type="AlphaFoldDB" id="A0A094IQL3"/>
<dbReference type="InterPro" id="IPR005501">
    <property type="entry name" value="LamB/YcsF/PxpA-like"/>
</dbReference>
<dbReference type="PANTHER" id="PTHR30292">
    <property type="entry name" value="UNCHARACTERIZED PROTEIN YBGL-RELATED"/>
    <property type="match status" value="1"/>
</dbReference>
<protein>
    <recommendedName>
        <fullName evidence="3">LamB/YcsF family protein</fullName>
    </recommendedName>
</protein>
<dbReference type="EMBL" id="JPIN01000001">
    <property type="protein sequence ID" value="KFZ29980.1"/>
    <property type="molecule type" value="Genomic_DNA"/>
</dbReference>
<dbReference type="InterPro" id="IPR011330">
    <property type="entry name" value="Glyco_hydro/deAcase_b/a-brl"/>
</dbReference>
<dbReference type="STRING" id="1517416.IDAT_02545"/>
<accession>A0A094IQL3</accession>
<gene>
    <name evidence="1" type="ORF">IDAT_02545</name>
</gene>
<dbReference type="SUPFAM" id="SSF88713">
    <property type="entry name" value="Glycoside hydrolase/deacetylase"/>
    <property type="match status" value="1"/>
</dbReference>
<name>A0A094IQL3_9GAMM</name>
<evidence type="ECO:0000313" key="1">
    <source>
        <dbReference type="EMBL" id="KFZ29980.1"/>
    </source>
</evidence>
<evidence type="ECO:0008006" key="3">
    <source>
        <dbReference type="Google" id="ProtNLM"/>
    </source>
</evidence>
<organism evidence="1 2">
    <name type="scientific">Pseudidiomarina atlantica</name>
    <dbReference type="NCBI Taxonomy" id="1517416"/>
    <lineage>
        <taxon>Bacteria</taxon>
        <taxon>Pseudomonadati</taxon>
        <taxon>Pseudomonadota</taxon>
        <taxon>Gammaproteobacteria</taxon>
        <taxon>Alteromonadales</taxon>
        <taxon>Idiomarinaceae</taxon>
        <taxon>Pseudidiomarina</taxon>
    </lineage>
</organism>
<proteinExistence type="predicted"/>
<sequence length="249" mass="27572">MDLNCDLGEGFGAWRMGDDAAVMPYIDRANIACGFHAGDYLILQRTVRLAKEHGVCIGAHPSYPDLHGFGRRALQFDSDEIRAMLLYQIGAIAAVCHAEQVALRYVKPHGALYNAMQVDHELFRAVVKTIAEFNRGKPRPLQLMTLAKLQTATEREIAAEYEVPLLFEAFADRCYEDNGHLRSRQFDGAVLHEQQAIVQQALAFARGESISTYEGNSLQLEADTLCVHGDNPQALAALKAIRQALSEVC</sequence>
<dbReference type="PANTHER" id="PTHR30292:SF0">
    <property type="entry name" value="5-OXOPROLINASE SUBUNIT A"/>
    <property type="match status" value="1"/>
</dbReference>
<reference evidence="1 2" key="1">
    <citation type="submission" date="2014-06" db="EMBL/GenBank/DDBJ databases">
        <title>Draft genome sequence of Idiomarina sp. MCCC 1A10513.</title>
        <authorList>
            <person name="Du J."/>
            <person name="Lai Q."/>
            <person name="Shao Z."/>
        </authorList>
    </citation>
    <scope>NUCLEOTIDE SEQUENCE [LARGE SCALE GENOMIC DNA]</scope>
    <source>
        <strain evidence="1 2">MCCC 1A10513</strain>
    </source>
</reference>
<dbReference type="RefSeq" id="WP_034730005.1">
    <property type="nucleotide sequence ID" value="NZ_JPIN01000001.1"/>
</dbReference>
<comment type="caution">
    <text evidence="1">The sequence shown here is derived from an EMBL/GenBank/DDBJ whole genome shotgun (WGS) entry which is preliminary data.</text>
</comment>
<dbReference type="Proteomes" id="UP000053718">
    <property type="component" value="Unassembled WGS sequence"/>
</dbReference>
<keyword evidence="2" id="KW-1185">Reference proteome</keyword>
<dbReference type="Pfam" id="PF03746">
    <property type="entry name" value="LamB_YcsF"/>
    <property type="match status" value="1"/>
</dbReference>
<dbReference type="CDD" id="cd10787">
    <property type="entry name" value="LamB_YcsF_like"/>
    <property type="match status" value="1"/>
</dbReference>
<dbReference type="GO" id="GO:0005975">
    <property type="term" value="P:carbohydrate metabolic process"/>
    <property type="evidence" value="ECO:0007669"/>
    <property type="project" value="InterPro"/>
</dbReference>
<dbReference type="eggNOG" id="COG1540">
    <property type="taxonomic scope" value="Bacteria"/>
</dbReference>